<dbReference type="RefSeq" id="WP_354314292.1">
    <property type="nucleotide sequence ID" value="NZ_JBEPME010000006.1"/>
</dbReference>
<proteinExistence type="predicted"/>
<dbReference type="Proteomes" id="UP001549104">
    <property type="component" value="Unassembled WGS sequence"/>
</dbReference>
<reference evidence="1 2" key="1">
    <citation type="submission" date="2024-06" db="EMBL/GenBank/DDBJ databases">
        <title>Sorghum-associated microbial communities from plants grown in Nebraska, USA.</title>
        <authorList>
            <person name="Schachtman D."/>
        </authorList>
    </citation>
    <scope>NUCLEOTIDE SEQUENCE [LARGE SCALE GENOMIC DNA]</scope>
    <source>
        <strain evidence="1 2">1288</strain>
    </source>
</reference>
<organism evidence="1 2">
    <name type="scientific">Sporosarcina psychrophila</name>
    <name type="common">Bacillus psychrophilus</name>
    <dbReference type="NCBI Taxonomy" id="1476"/>
    <lineage>
        <taxon>Bacteria</taxon>
        <taxon>Bacillati</taxon>
        <taxon>Bacillota</taxon>
        <taxon>Bacilli</taxon>
        <taxon>Bacillales</taxon>
        <taxon>Caryophanaceae</taxon>
        <taxon>Sporosarcina</taxon>
    </lineage>
</organism>
<protein>
    <submittedName>
        <fullName evidence="1">Uncharacterized protein</fullName>
    </submittedName>
</protein>
<gene>
    <name evidence="1" type="ORF">ABIC55_003717</name>
</gene>
<keyword evidence="2" id="KW-1185">Reference proteome</keyword>
<sequence length="119" mass="14163">MREGLTLEEQIDYLDFRQRLLFHNSDFDRLIFDHDITREENSAISEVLATFRQRIENDEDVIGSQFEQAIYDAVPYVFGNYHFAESLAQNAHSEGRYEEVFETLYGNAPKFQHYMNNRD</sequence>
<dbReference type="EMBL" id="JBEPME010000006">
    <property type="protein sequence ID" value="MET3658599.1"/>
    <property type="molecule type" value="Genomic_DNA"/>
</dbReference>
<evidence type="ECO:0000313" key="2">
    <source>
        <dbReference type="Proteomes" id="UP001549104"/>
    </source>
</evidence>
<evidence type="ECO:0000313" key="1">
    <source>
        <dbReference type="EMBL" id="MET3658599.1"/>
    </source>
</evidence>
<comment type="caution">
    <text evidence="1">The sequence shown here is derived from an EMBL/GenBank/DDBJ whole genome shotgun (WGS) entry which is preliminary data.</text>
</comment>
<accession>A0ABV2KBZ2</accession>
<name>A0ABV2KBZ2_SPOPS</name>